<dbReference type="Proteomes" id="UP001183824">
    <property type="component" value="Unassembled WGS sequence"/>
</dbReference>
<protein>
    <submittedName>
        <fullName evidence="2">Uncharacterized protein</fullName>
    </submittedName>
</protein>
<name>A0ABU2VS44_9ACTN</name>
<keyword evidence="3" id="KW-1185">Reference proteome</keyword>
<comment type="caution">
    <text evidence="2">The sequence shown here is derived from an EMBL/GenBank/DDBJ whole genome shotgun (WGS) entry which is preliminary data.</text>
</comment>
<proteinExistence type="predicted"/>
<dbReference type="EMBL" id="JAVREZ010000034">
    <property type="protein sequence ID" value="MDT0487936.1"/>
    <property type="molecule type" value="Genomic_DNA"/>
</dbReference>
<sequence>MTSAATSAPFTHFSGPFAVGALSAAGETRFPGLVAPDGRALDLRTALDEPALTTLALLERWDGERSTPPSSKGWTRTLGTRTSTT</sequence>
<feature type="compositionally biased region" description="Low complexity" evidence="1">
    <location>
        <begin position="75"/>
        <end position="85"/>
    </location>
</feature>
<dbReference type="RefSeq" id="WP_311720583.1">
    <property type="nucleotide sequence ID" value="NZ_JAVREZ010000034.1"/>
</dbReference>
<organism evidence="2 3">
    <name type="scientific">Streptomyces doebereineriae</name>
    <dbReference type="NCBI Taxonomy" id="3075528"/>
    <lineage>
        <taxon>Bacteria</taxon>
        <taxon>Bacillati</taxon>
        <taxon>Actinomycetota</taxon>
        <taxon>Actinomycetes</taxon>
        <taxon>Kitasatosporales</taxon>
        <taxon>Streptomycetaceae</taxon>
        <taxon>Streptomyces</taxon>
    </lineage>
</organism>
<accession>A0ABU2VS44</accession>
<evidence type="ECO:0000313" key="2">
    <source>
        <dbReference type="EMBL" id="MDT0487936.1"/>
    </source>
</evidence>
<evidence type="ECO:0000313" key="3">
    <source>
        <dbReference type="Proteomes" id="UP001183824"/>
    </source>
</evidence>
<reference evidence="3" key="1">
    <citation type="submission" date="2023-07" db="EMBL/GenBank/DDBJ databases">
        <title>30 novel species of actinomycetes from the DSMZ collection.</title>
        <authorList>
            <person name="Nouioui I."/>
        </authorList>
    </citation>
    <scope>NUCLEOTIDE SEQUENCE [LARGE SCALE GENOMIC DNA]</scope>
    <source>
        <strain evidence="3">DSM 41640</strain>
    </source>
</reference>
<feature type="region of interest" description="Disordered" evidence="1">
    <location>
        <begin position="62"/>
        <end position="85"/>
    </location>
</feature>
<evidence type="ECO:0000256" key="1">
    <source>
        <dbReference type="SAM" id="MobiDB-lite"/>
    </source>
</evidence>
<gene>
    <name evidence="2" type="ORF">RNB18_48605</name>
</gene>